<accession>A0A9N9TJ44</accession>
<reference evidence="1" key="1">
    <citation type="submission" date="2022-01" db="EMBL/GenBank/DDBJ databases">
        <authorList>
            <person name="King R."/>
        </authorList>
    </citation>
    <scope>NUCLEOTIDE SEQUENCE</scope>
</reference>
<keyword evidence="2" id="KW-1185">Reference proteome</keyword>
<protein>
    <submittedName>
        <fullName evidence="1">Uncharacterized protein</fullName>
    </submittedName>
</protein>
<name>A0A9N9TJ44_PHYSR</name>
<sequence>MSFSKAKRFDYKEPDFQVSPADFNLSLPLIKPAHQFSKSRRIYQPRQYCKCRKITVAPLTDNNLTYTKNSANSSVSNGLCDSSTPRRRRFSQLNIYKIKEKIISLNEKDIFCNCVEAKRNSNTPIKSVKSIKSLIDKFENGQRDPIFFTSEEYIDDDYYSYTSSNELEEANTTEQMDQNFSEIFNFDKLTLKNTNDPIQRNVLDVQVKTDLPTNNRQLSEEHNLSTGSSNECFDMIKLIISQAIDDLRKEYETKHAVTSNAIDTLLNFIYNMKLTLEDAKEELRRKCEDVSNDLFVRIVEYLNQFDTCQIFDDDVTIREISSDDVNRHHVFSDHLQSAQMELNLLNKDKMNISIKCEDTYEKLRMQTSNIDFLQKEIEEIKQSL</sequence>
<evidence type="ECO:0000313" key="1">
    <source>
        <dbReference type="EMBL" id="CAG9856841.1"/>
    </source>
</evidence>
<organism evidence="1 2">
    <name type="scientific">Phyllotreta striolata</name>
    <name type="common">Striped flea beetle</name>
    <name type="synonym">Crioceris striolata</name>
    <dbReference type="NCBI Taxonomy" id="444603"/>
    <lineage>
        <taxon>Eukaryota</taxon>
        <taxon>Metazoa</taxon>
        <taxon>Ecdysozoa</taxon>
        <taxon>Arthropoda</taxon>
        <taxon>Hexapoda</taxon>
        <taxon>Insecta</taxon>
        <taxon>Pterygota</taxon>
        <taxon>Neoptera</taxon>
        <taxon>Endopterygota</taxon>
        <taxon>Coleoptera</taxon>
        <taxon>Polyphaga</taxon>
        <taxon>Cucujiformia</taxon>
        <taxon>Chrysomeloidea</taxon>
        <taxon>Chrysomelidae</taxon>
        <taxon>Galerucinae</taxon>
        <taxon>Alticini</taxon>
        <taxon>Phyllotreta</taxon>
    </lineage>
</organism>
<proteinExistence type="predicted"/>
<dbReference type="AlphaFoldDB" id="A0A9N9TJ44"/>
<evidence type="ECO:0000313" key="2">
    <source>
        <dbReference type="Proteomes" id="UP001153712"/>
    </source>
</evidence>
<dbReference type="OrthoDB" id="6710113at2759"/>
<gene>
    <name evidence="1" type="ORF">PHYEVI_LOCUS3254</name>
</gene>
<dbReference type="Proteomes" id="UP001153712">
    <property type="component" value="Chromosome 12"/>
</dbReference>
<dbReference type="EMBL" id="OU900105">
    <property type="protein sequence ID" value="CAG9856841.1"/>
    <property type="molecule type" value="Genomic_DNA"/>
</dbReference>